<keyword evidence="1" id="KW-0560">Oxidoreductase</keyword>
<dbReference type="Gene3D" id="1.10.540.10">
    <property type="entry name" value="Acyl-CoA dehydrogenase/oxidase, N-terminal domain"/>
    <property type="match status" value="1"/>
</dbReference>
<gene>
    <name evidence="3" type="ORF">BKA14_003474</name>
</gene>
<dbReference type="GO" id="GO:0016627">
    <property type="term" value="F:oxidoreductase activity, acting on the CH-CH group of donors"/>
    <property type="evidence" value="ECO:0007669"/>
    <property type="project" value="InterPro"/>
</dbReference>
<dbReference type="InterPro" id="IPR009100">
    <property type="entry name" value="AcylCoA_DH/oxidase_NM_dom_sf"/>
</dbReference>
<dbReference type="SUPFAM" id="SSF56645">
    <property type="entry name" value="Acyl-CoA dehydrogenase NM domain-like"/>
    <property type="match status" value="1"/>
</dbReference>
<dbReference type="GO" id="GO:0050660">
    <property type="term" value="F:flavin adenine dinucleotide binding"/>
    <property type="evidence" value="ECO:0007669"/>
    <property type="project" value="InterPro"/>
</dbReference>
<protein>
    <submittedName>
        <fullName evidence="3">Alkylation response protein AidB-like acyl-CoA dehydrogenase</fullName>
    </submittedName>
</protein>
<name>A0A7W7G414_9ACTN</name>
<dbReference type="EMBL" id="JACHMF010000001">
    <property type="protein sequence ID" value="MBB4693326.1"/>
    <property type="molecule type" value="Genomic_DNA"/>
</dbReference>
<dbReference type="Proteomes" id="UP000542742">
    <property type="component" value="Unassembled WGS sequence"/>
</dbReference>
<sequence>MTSPLVEILAAQAAETERQGRPTAKSLQAAREAGAFALHDRTATEAVQLLTELARGCPSTSWIAGTSLTGKIFSRRAIGDVIGPDALLAGSGTPGGRGEKAFGGVRVTGRWANVSGCEDAEWAGLAVLIDGTLSWALFPTRDLRVEHTWSAAGMRGTGSHTLVAEDVLVPAVRVAPLDFAALAGDMVLFGLTALAPVVGATLGALDLITAMFASDRKPYLSAYASMGESPAARTWRAEATSLARRAERTMLALAAAGPGDHGLDMSGAARDCRAAMDLMLDLHGASGFAESNPLQRYWRDVAVAGRHPHINAFLAANRL</sequence>
<evidence type="ECO:0000259" key="2">
    <source>
        <dbReference type="Pfam" id="PF08028"/>
    </source>
</evidence>
<dbReference type="SUPFAM" id="SSF47203">
    <property type="entry name" value="Acyl-CoA dehydrogenase C-terminal domain-like"/>
    <property type="match status" value="1"/>
</dbReference>
<evidence type="ECO:0000313" key="3">
    <source>
        <dbReference type="EMBL" id="MBB4693326.1"/>
    </source>
</evidence>
<feature type="domain" description="Acyl-CoA dehydrogenase C-terminal" evidence="2">
    <location>
        <begin position="194"/>
        <end position="311"/>
    </location>
</feature>
<reference evidence="3 4" key="1">
    <citation type="submission" date="2020-08" db="EMBL/GenBank/DDBJ databases">
        <title>Sequencing the genomes of 1000 actinobacteria strains.</title>
        <authorList>
            <person name="Klenk H.-P."/>
        </authorList>
    </citation>
    <scope>NUCLEOTIDE SEQUENCE [LARGE SCALE GENOMIC DNA]</scope>
    <source>
        <strain evidence="3 4">DSM 45518</strain>
    </source>
</reference>
<organism evidence="3 4">
    <name type="scientific">Paractinoplanes abujensis</name>
    <dbReference type="NCBI Taxonomy" id="882441"/>
    <lineage>
        <taxon>Bacteria</taxon>
        <taxon>Bacillati</taxon>
        <taxon>Actinomycetota</taxon>
        <taxon>Actinomycetes</taxon>
        <taxon>Micromonosporales</taxon>
        <taxon>Micromonosporaceae</taxon>
        <taxon>Paractinoplanes</taxon>
    </lineage>
</organism>
<evidence type="ECO:0000256" key="1">
    <source>
        <dbReference type="ARBA" id="ARBA00023002"/>
    </source>
</evidence>
<dbReference type="Gene3D" id="1.20.140.10">
    <property type="entry name" value="Butyryl-CoA Dehydrogenase, subunit A, domain 3"/>
    <property type="match status" value="1"/>
</dbReference>
<dbReference type="InterPro" id="IPR013107">
    <property type="entry name" value="Acyl-CoA_DH_C"/>
</dbReference>
<dbReference type="Gene3D" id="2.40.110.10">
    <property type="entry name" value="Butyryl-CoA Dehydrogenase, subunit A, domain 2"/>
    <property type="match status" value="1"/>
</dbReference>
<proteinExistence type="predicted"/>
<dbReference type="InterPro" id="IPR037069">
    <property type="entry name" value="AcylCoA_DH/ox_N_sf"/>
</dbReference>
<keyword evidence="4" id="KW-1185">Reference proteome</keyword>
<dbReference type="InterPro" id="IPR046373">
    <property type="entry name" value="Acyl-CoA_Oxase/DH_mid-dom_sf"/>
</dbReference>
<dbReference type="InterPro" id="IPR036250">
    <property type="entry name" value="AcylCo_DH-like_C"/>
</dbReference>
<evidence type="ECO:0000313" key="4">
    <source>
        <dbReference type="Proteomes" id="UP000542742"/>
    </source>
</evidence>
<accession>A0A7W7G414</accession>
<dbReference type="AlphaFoldDB" id="A0A7W7G414"/>
<dbReference type="Pfam" id="PF08028">
    <property type="entry name" value="Acyl-CoA_dh_2"/>
    <property type="match status" value="1"/>
</dbReference>
<comment type="caution">
    <text evidence="3">The sequence shown here is derived from an EMBL/GenBank/DDBJ whole genome shotgun (WGS) entry which is preliminary data.</text>
</comment>
<dbReference type="RefSeq" id="WP_184951957.1">
    <property type="nucleotide sequence ID" value="NZ_BOMC01000080.1"/>
</dbReference>